<evidence type="ECO:0000313" key="3">
    <source>
        <dbReference type="Proteomes" id="UP000236161"/>
    </source>
</evidence>
<evidence type="ECO:0000256" key="1">
    <source>
        <dbReference type="SAM" id="MobiDB-lite"/>
    </source>
</evidence>
<proteinExistence type="predicted"/>
<feature type="region of interest" description="Disordered" evidence="1">
    <location>
        <begin position="1"/>
        <end position="32"/>
    </location>
</feature>
<accession>A0A2I0AGS5</accession>
<protein>
    <submittedName>
        <fullName evidence="2">Uncharacterized protein</fullName>
    </submittedName>
</protein>
<keyword evidence="3" id="KW-1185">Reference proteome</keyword>
<organism evidence="2 3">
    <name type="scientific">Apostasia shenzhenica</name>
    <dbReference type="NCBI Taxonomy" id="1088818"/>
    <lineage>
        <taxon>Eukaryota</taxon>
        <taxon>Viridiplantae</taxon>
        <taxon>Streptophyta</taxon>
        <taxon>Embryophyta</taxon>
        <taxon>Tracheophyta</taxon>
        <taxon>Spermatophyta</taxon>
        <taxon>Magnoliopsida</taxon>
        <taxon>Liliopsida</taxon>
        <taxon>Asparagales</taxon>
        <taxon>Orchidaceae</taxon>
        <taxon>Apostasioideae</taxon>
        <taxon>Apostasia</taxon>
    </lineage>
</organism>
<sequence>MPQLSRIPRSSTNIKNYHPPFAVFSPSGGRQTARTQSLFTSFSPENQDKAAPSAAYKYLRTVFMERGSEITEKRSDQGDQQERPECKQLP</sequence>
<evidence type="ECO:0000313" key="2">
    <source>
        <dbReference type="EMBL" id="PKA54761.1"/>
    </source>
</evidence>
<dbReference type="AlphaFoldDB" id="A0A2I0AGS5"/>
<dbReference type="EMBL" id="KZ451982">
    <property type="protein sequence ID" value="PKA54761.1"/>
    <property type="molecule type" value="Genomic_DNA"/>
</dbReference>
<dbReference type="Proteomes" id="UP000236161">
    <property type="component" value="Unassembled WGS sequence"/>
</dbReference>
<gene>
    <name evidence="2" type="ORF">AXF42_Ash000596</name>
</gene>
<name>A0A2I0AGS5_9ASPA</name>
<feature type="region of interest" description="Disordered" evidence="1">
    <location>
        <begin position="69"/>
        <end position="90"/>
    </location>
</feature>
<reference evidence="2 3" key="1">
    <citation type="journal article" date="2017" name="Nature">
        <title>The Apostasia genome and the evolution of orchids.</title>
        <authorList>
            <person name="Zhang G.Q."/>
            <person name="Liu K.W."/>
            <person name="Li Z."/>
            <person name="Lohaus R."/>
            <person name="Hsiao Y.Y."/>
            <person name="Niu S.C."/>
            <person name="Wang J.Y."/>
            <person name="Lin Y.C."/>
            <person name="Xu Q."/>
            <person name="Chen L.J."/>
            <person name="Yoshida K."/>
            <person name="Fujiwara S."/>
            <person name="Wang Z.W."/>
            <person name="Zhang Y.Q."/>
            <person name="Mitsuda N."/>
            <person name="Wang M."/>
            <person name="Liu G.H."/>
            <person name="Pecoraro L."/>
            <person name="Huang H.X."/>
            <person name="Xiao X.J."/>
            <person name="Lin M."/>
            <person name="Wu X.Y."/>
            <person name="Wu W.L."/>
            <person name="Chen Y.Y."/>
            <person name="Chang S.B."/>
            <person name="Sakamoto S."/>
            <person name="Ohme-Takagi M."/>
            <person name="Yagi M."/>
            <person name="Zeng S.J."/>
            <person name="Shen C.Y."/>
            <person name="Yeh C.M."/>
            <person name="Luo Y.B."/>
            <person name="Tsai W.C."/>
            <person name="Van de Peer Y."/>
            <person name="Liu Z.J."/>
        </authorList>
    </citation>
    <scope>NUCLEOTIDE SEQUENCE [LARGE SCALE GENOMIC DNA]</scope>
    <source>
        <strain evidence="3">cv. Shenzhen</strain>
        <tissue evidence="2">Stem</tissue>
    </source>
</reference>